<dbReference type="Gene3D" id="1.25.40.20">
    <property type="entry name" value="Ankyrin repeat-containing domain"/>
    <property type="match status" value="2"/>
</dbReference>
<protein>
    <submittedName>
        <fullName evidence="4">Inversin</fullName>
    </submittedName>
</protein>
<evidence type="ECO:0000256" key="3">
    <source>
        <dbReference type="PROSITE-ProRule" id="PRU00023"/>
    </source>
</evidence>
<dbReference type="SUPFAM" id="SSF48403">
    <property type="entry name" value="Ankyrin repeat"/>
    <property type="match status" value="1"/>
</dbReference>
<dbReference type="AlphaFoldDB" id="A0A067QNX6"/>
<proteinExistence type="predicted"/>
<evidence type="ECO:0000256" key="1">
    <source>
        <dbReference type="ARBA" id="ARBA00022737"/>
    </source>
</evidence>
<dbReference type="InterPro" id="IPR002110">
    <property type="entry name" value="Ankyrin_rpt"/>
</dbReference>
<evidence type="ECO:0000256" key="2">
    <source>
        <dbReference type="ARBA" id="ARBA00023043"/>
    </source>
</evidence>
<dbReference type="PROSITE" id="PS50088">
    <property type="entry name" value="ANK_REPEAT"/>
    <property type="match status" value="2"/>
</dbReference>
<dbReference type="eggNOG" id="KOG0504">
    <property type="taxonomic scope" value="Eukaryota"/>
</dbReference>
<dbReference type="OMA" id="NSIVWDT"/>
<dbReference type="STRING" id="136037.A0A067QNX6"/>
<accession>A0A067QNX6</accession>
<dbReference type="SMART" id="SM00248">
    <property type="entry name" value="ANK"/>
    <property type="match status" value="4"/>
</dbReference>
<organism evidence="4 5">
    <name type="scientific">Zootermopsis nevadensis</name>
    <name type="common">Dampwood termite</name>
    <dbReference type="NCBI Taxonomy" id="136037"/>
    <lineage>
        <taxon>Eukaryota</taxon>
        <taxon>Metazoa</taxon>
        <taxon>Ecdysozoa</taxon>
        <taxon>Arthropoda</taxon>
        <taxon>Hexapoda</taxon>
        <taxon>Insecta</taxon>
        <taxon>Pterygota</taxon>
        <taxon>Neoptera</taxon>
        <taxon>Polyneoptera</taxon>
        <taxon>Dictyoptera</taxon>
        <taxon>Blattodea</taxon>
        <taxon>Blattoidea</taxon>
        <taxon>Termitoidae</taxon>
        <taxon>Termopsidae</taxon>
        <taxon>Zootermopsis</taxon>
    </lineage>
</organism>
<reference evidence="4 5" key="1">
    <citation type="journal article" date="2014" name="Nat. Commun.">
        <title>Molecular traces of alternative social organization in a termite genome.</title>
        <authorList>
            <person name="Terrapon N."/>
            <person name="Li C."/>
            <person name="Robertson H.M."/>
            <person name="Ji L."/>
            <person name="Meng X."/>
            <person name="Booth W."/>
            <person name="Chen Z."/>
            <person name="Childers C.P."/>
            <person name="Glastad K.M."/>
            <person name="Gokhale K."/>
            <person name="Gowin J."/>
            <person name="Gronenberg W."/>
            <person name="Hermansen R.A."/>
            <person name="Hu H."/>
            <person name="Hunt B.G."/>
            <person name="Huylmans A.K."/>
            <person name="Khalil S.M."/>
            <person name="Mitchell R.D."/>
            <person name="Munoz-Torres M.C."/>
            <person name="Mustard J.A."/>
            <person name="Pan H."/>
            <person name="Reese J.T."/>
            <person name="Scharf M.E."/>
            <person name="Sun F."/>
            <person name="Vogel H."/>
            <person name="Xiao J."/>
            <person name="Yang W."/>
            <person name="Yang Z."/>
            <person name="Yang Z."/>
            <person name="Zhou J."/>
            <person name="Zhu J."/>
            <person name="Brent C.S."/>
            <person name="Elsik C.G."/>
            <person name="Goodisman M.A."/>
            <person name="Liberles D.A."/>
            <person name="Roe R.M."/>
            <person name="Vargo E.L."/>
            <person name="Vilcinskas A."/>
            <person name="Wang J."/>
            <person name="Bornberg-Bauer E."/>
            <person name="Korb J."/>
            <person name="Zhang G."/>
            <person name="Liebig J."/>
        </authorList>
    </citation>
    <scope>NUCLEOTIDE SEQUENCE [LARGE SCALE GENOMIC DNA]</scope>
    <source>
        <tissue evidence="4">Whole organism</tissue>
    </source>
</reference>
<dbReference type="PROSITE" id="PS50297">
    <property type="entry name" value="ANK_REP_REGION"/>
    <property type="match status" value="1"/>
</dbReference>
<evidence type="ECO:0000313" key="4">
    <source>
        <dbReference type="EMBL" id="KDQ65267.1"/>
    </source>
</evidence>
<name>A0A067QNX6_ZOONE</name>
<keyword evidence="2 3" id="KW-0040">ANK repeat</keyword>
<dbReference type="Proteomes" id="UP000027135">
    <property type="component" value="Unassembled WGS sequence"/>
</dbReference>
<dbReference type="InParanoid" id="A0A067QNX6"/>
<feature type="repeat" description="ANK" evidence="3">
    <location>
        <begin position="38"/>
        <end position="70"/>
    </location>
</feature>
<keyword evidence="1" id="KW-0677">Repeat</keyword>
<dbReference type="OrthoDB" id="1577640at2759"/>
<feature type="repeat" description="ANK" evidence="3">
    <location>
        <begin position="106"/>
        <end position="138"/>
    </location>
</feature>
<dbReference type="InterPro" id="IPR036770">
    <property type="entry name" value="Ankyrin_rpt-contain_sf"/>
</dbReference>
<dbReference type="PANTHER" id="PTHR24171">
    <property type="entry name" value="ANKYRIN REPEAT DOMAIN-CONTAINING PROTEIN 39-RELATED"/>
    <property type="match status" value="1"/>
</dbReference>
<dbReference type="Pfam" id="PF00023">
    <property type="entry name" value="Ank"/>
    <property type="match status" value="1"/>
</dbReference>
<dbReference type="EMBL" id="KK898423">
    <property type="protein sequence ID" value="KDQ65267.1"/>
    <property type="molecule type" value="Genomic_DNA"/>
</dbReference>
<gene>
    <name evidence="4" type="ORF">L798_00072</name>
</gene>
<dbReference type="Pfam" id="PF12796">
    <property type="entry name" value="Ank_2"/>
    <property type="match status" value="1"/>
</dbReference>
<keyword evidence="5" id="KW-1185">Reference proteome</keyword>
<evidence type="ECO:0000313" key="5">
    <source>
        <dbReference type="Proteomes" id="UP000027135"/>
    </source>
</evidence>
<sequence>MGEKCTDMYLVSALHGHCSIVSLLLKYNSSVVSVCDWCGVTPLIDSCRGNHDAVVMLLLKSGASVSESDNMGLTCLHVAAQAGSCKVMQLLIEDLNMDVNLATKKSKFTPLHCAASSGQLDAVRMLLLNGSDPTLKDTHGRQAQEVLCPGPKRQDILILLRKSELHKNEA</sequence>